<accession>A0A2K3LUR6</accession>
<dbReference type="EMBL" id="ASHM01041597">
    <property type="protein sequence ID" value="PNX82253.1"/>
    <property type="molecule type" value="Genomic_DNA"/>
</dbReference>
<protein>
    <submittedName>
        <fullName evidence="1">NB-LRR type disease resistance protein Rps1-k-2</fullName>
    </submittedName>
</protein>
<reference evidence="1 2" key="1">
    <citation type="journal article" date="2014" name="Am. J. Bot.">
        <title>Genome assembly and annotation for red clover (Trifolium pratense; Fabaceae).</title>
        <authorList>
            <person name="Istvanek J."/>
            <person name="Jaros M."/>
            <person name="Krenek A."/>
            <person name="Repkova J."/>
        </authorList>
    </citation>
    <scope>NUCLEOTIDE SEQUENCE [LARGE SCALE GENOMIC DNA]</scope>
    <source>
        <strain evidence="2">cv. Tatra</strain>
        <tissue evidence="1">Young leaves</tissue>
    </source>
</reference>
<dbReference type="ExpressionAtlas" id="A0A2K3LUR6">
    <property type="expression patterns" value="baseline"/>
</dbReference>
<evidence type="ECO:0000313" key="2">
    <source>
        <dbReference type="Proteomes" id="UP000236291"/>
    </source>
</evidence>
<feature type="non-terminal residue" evidence="1">
    <location>
        <position position="1"/>
    </location>
</feature>
<organism evidence="1 2">
    <name type="scientific">Trifolium pratense</name>
    <name type="common">Red clover</name>
    <dbReference type="NCBI Taxonomy" id="57577"/>
    <lineage>
        <taxon>Eukaryota</taxon>
        <taxon>Viridiplantae</taxon>
        <taxon>Streptophyta</taxon>
        <taxon>Embryophyta</taxon>
        <taxon>Tracheophyta</taxon>
        <taxon>Spermatophyta</taxon>
        <taxon>Magnoliopsida</taxon>
        <taxon>eudicotyledons</taxon>
        <taxon>Gunneridae</taxon>
        <taxon>Pentapetalae</taxon>
        <taxon>rosids</taxon>
        <taxon>fabids</taxon>
        <taxon>Fabales</taxon>
        <taxon>Fabaceae</taxon>
        <taxon>Papilionoideae</taxon>
        <taxon>50 kb inversion clade</taxon>
        <taxon>NPAAA clade</taxon>
        <taxon>Hologalegina</taxon>
        <taxon>IRL clade</taxon>
        <taxon>Trifolieae</taxon>
        <taxon>Trifolium</taxon>
    </lineage>
</organism>
<evidence type="ECO:0000313" key="1">
    <source>
        <dbReference type="EMBL" id="PNX82253.1"/>
    </source>
</evidence>
<proteinExistence type="predicted"/>
<name>A0A2K3LUR6_TRIPR</name>
<sequence>PIMAVVVVGEAFLTAFIEVVLDRLTSPQGVNLIRGNSSKTPLLINKWLDDLKDDVYVADDILDHISTKVATTWKKKEYSQHHFHSGGNSDRSDSGADGSGNGVAGAGGYVALTPNQWSDLSGLNSPQCSIDVVVAPRKFGDGRHSSEQFICFVSFFFDLFRL</sequence>
<reference evidence="1 2" key="2">
    <citation type="journal article" date="2017" name="Front. Plant Sci.">
        <title>Gene Classification and Mining of Molecular Markers Useful in Red Clover (Trifolium pratense) Breeding.</title>
        <authorList>
            <person name="Istvanek J."/>
            <person name="Dluhosova J."/>
            <person name="Dluhos P."/>
            <person name="Patkova L."/>
            <person name="Nedelnik J."/>
            <person name="Repkova J."/>
        </authorList>
    </citation>
    <scope>NUCLEOTIDE SEQUENCE [LARGE SCALE GENOMIC DNA]</scope>
    <source>
        <strain evidence="2">cv. Tatra</strain>
        <tissue evidence="1">Young leaves</tissue>
    </source>
</reference>
<dbReference type="Proteomes" id="UP000236291">
    <property type="component" value="Unassembled WGS sequence"/>
</dbReference>
<gene>
    <name evidence="1" type="ORF">L195_g038282</name>
</gene>
<comment type="caution">
    <text evidence="1">The sequence shown here is derived from an EMBL/GenBank/DDBJ whole genome shotgun (WGS) entry which is preliminary data.</text>
</comment>
<dbReference type="AlphaFoldDB" id="A0A2K3LUR6"/>